<evidence type="ECO:0000313" key="3">
    <source>
        <dbReference type="Proteomes" id="UP001217089"/>
    </source>
</evidence>
<name>A0ABQ9FA46_TEGGR</name>
<reference evidence="2 3" key="1">
    <citation type="submission" date="2022-12" db="EMBL/GenBank/DDBJ databases">
        <title>Chromosome-level genome of Tegillarca granosa.</title>
        <authorList>
            <person name="Kim J."/>
        </authorList>
    </citation>
    <scope>NUCLEOTIDE SEQUENCE [LARGE SCALE GENOMIC DNA]</scope>
    <source>
        <strain evidence="2">Teg-2019</strain>
        <tissue evidence="2">Adductor muscle</tissue>
    </source>
</reference>
<proteinExistence type="predicted"/>
<dbReference type="InterPro" id="IPR052240">
    <property type="entry name" value="SAP_domain_ribonucleoprotein"/>
</dbReference>
<organism evidence="2 3">
    <name type="scientific">Tegillarca granosa</name>
    <name type="common">Malaysian cockle</name>
    <name type="synonym">Anadara granosa</name>
    <dbReference type="NCBI Taxonomy" id="220873"/>
    <lineage>
        <taxon>Eukaryota</taxon>
        <taxon>Metazoa</taxon>
        <taxon>Spiralia</taxon>
        <taxon>Lophotrochozoa</taxon>
        <taxon>Mollusca</taxon>
        <taxon>Bivalvia</taxon>
        <taxon>Autobranchia</taxon>
        <taxon>Pteriomorphia</taxon>
        <taxon>Arcoida</taxon>
        <taxon>Arcoidea</taxon>
        <taxon>Arcidae</taxon>
        <taxon>Tegillarca</taxon>
    </lineage>
</organism>
<dbReference type="Proteomes" id="UP001217089">
    <property type="component" value="Unassembled WGS sequence"/>
</dbReference>
<dbReference type="PANTHER" id="PTHR46551:SF1">
    <property type="entry name" value="SAP DOMAIN-CONTAINING RIBONUCLEOPROTEIN"/>
    <property type="match status" value="1"/>
</dbReference>
<dbReference type="PANTHER" id="PTHR46551">
    <property type="entry name" value="SAP DOMAIN-CONTAINING RIBONUCLEOPROTEIN"/>
    <property type="match status" value="1"/>
</dbReference>
<sequence length="133" mass="15463">MNLNFNLKQLLRQQQQIMWIQQQKKITLKKDSKEDSEHETEGHQVLSLKNLSEAEDGDLDKMKKRAERFGTVLSPALSKSDEEQRISKRKERFGDVKANDANTKTSTFKYNKITMDSSTDAKKQKRAERFGLT</sequence>
<evidence type="ECO:0008006" key="4">
    <source>
        <dbReference type="Google" id="ProtNLM"/>
    </source>
</evidence>
<keyword evidence="3" id="KW-1185">Reference proteome</keyword>
<dbReference type="EMBL" id="JARBDR010000342">
    <property type="protein sequence ID" value="KAJ8314212.1"/>
    <property type="molecule type" value="Genomic_DNA"/>
</dbReference>
<gene>
    <name evidence="2" type="ORF">KUTeg_008773</name>
</gene>
<comment type="caution">
    <text evidence="2">The sequence shown here is derived from an EMBL/GenBank/DDBJ whole genome shotgun (WGS) entry which is preliminary data.</text>
</comment>
<evidence type="ECO:0000256" key="1">
    <source>
        <dbReference type="ARBA" id="ARBA00022553"/>
    </source>
</evidence>
<accession>A0ABQ9FA46</accession>
<keyword evidence="1" id="KW-0597">Phosphoprotein</keyword>
<protein>
    <recommendedName>
        <fullName evidence="4">THO1-MOS11 C-terminal domain-containing protein</fullName>
    </recommendedName>
</protein>
<evidence type="ECO:0000313" key="2">
    <source>
        <dbReference type="EMBL" id="KAJ8314212.1"/>
    </source>
</evidence>